<dbReference type="InterPro" id="IPR002645">
    <property type="entry name" value="STAS_dom"/>
</dbReference>
<keyword evidence="2 5" id="KW-0812">Transmembrane</keyword>
<dbReference type="Pfam" id="PF01740">
    <property type="entry name" value="STAS"/>
    <property type="match status" value="1"/>
</dbReference>
<dbReference type="InterPro" id="IPR052706">
    <property type="entry name" value="Membrane-Transporter-like"/>
</dbReference>
<evidence type="ECO:0000256" key="3">
    <source>
        <dbReference type="ARBA" id="ARBA00022989"/>
    </source>
</evidence>
<dbReference type="AlphaFoldDB" id="A0A841FN46"/>
<evidence type="ECO:0000256" key="5">
    <source>
        <dbReference type="SAM" id="Phobius"/>
    </source>
</evidence>
<name>A0A841FN46_9ACTN</name>
<dbReference type="Gene3D" id="3.30.750.24">
    <property type="entry name" value="STAS domain"/>
    <property type="match status" value="1"/>
</dbReference>
<dbReference type="GO" id="GO:0016020">
    <property type="term" value="C:membrane"/>
    <property type="evidence" value="ECO:0007669"/>
    <property type="project" value="UniProtKB-SubCell"/>
</dbReference>
<accession>A0A841FN46</accession>
<evidence type="ECO:0000259" key="6">
    <source>
        <dbReference type="PROSITE" id="PS50801"/>
    </source>
</evidence>
<evidence type="ECO:0000313" key="7">
    <source>
        <dbReference type="EMBL" id="MBB6036323.1"/>
    </source>
</evidence>
<feature type="transmembrane region" description="Helical" evidence="5">
    <location>
        <begin position="129"/>
        <end position="148"/>
    </location>
</feature>
<dbReference type="RefSeq" id="WP_184789149.1">
    <property type="nucleotide sequence ID" value="NZ_BONT01000046.1"/>
</dbReference>
<keyword evidence="3 5" id="KW-1133">Transmembrane helix</keyword>
<feature type="transmembrane region" description="Helical" evidence="5">
    <location>
        <begin position="365"/>
        <end position="394"/>
    </location>
</feature>
<feature type="transmembrane region" description="Helical" evidence="5">
    <location>
        <begin position="53"/>
        <end position="69"/>
    </location>
</feature>
<dbReference type="PROSITE" id="PS50801">
    <property type="entry name" value="STAS"/>
    <property type="match status" value="1"/>
</dbReference>
<feature type="transmembrane region" description="Helical" evidence="5">
    <location>
        <begin position="154"/>
        <end position="170"/>
    </location>
</feature>
<comment type="subcellular location">
    <subcellularLocation>
        <location evidence="1">Membrane</location>
        <topology evidence="1">Multi-pass membrane protein</topology>
    </subcellularLocation>
</comment>
<feature type="transmembrane region" description="Helical" evidence="5">
    <location>
        <begin position="98"/>
        <end position="122"/>
    </location>
</feature>
<dbReference type="Proteomes" id="UP000548476">
    <property type="component" value="Unassembled WGS sequence"/>
</dbReference>
<feature type="transmembrane region" description="Helical" evidence="5">
    <location>
        <begin position="328"/>
        <end position="345"/>
    </location>
</feature>
<dbReference type="PANTHER" id="PTHR43310">
    <property type="entry name" value="SULFATE TRANSPORTER YBAR-RELATED"/>
    <property type="match status" value="1"/>
</dbReference>
<sequence>MSAAVPPSPTFRSRVRTAWWSSPRHDLTAGLLVALALIPEAISFSIIAGVDPRVGLFASFTMAVTIAFTGGRPAMISAATGAMALVAAPLVRSHGVEFLLAATVLAGVVQILLGAFGVARLMRFVPRSVLTGSVNSLAALTFIAQLPHLIGKGWQVWALVAVGLAMILGLRRVPYLAKYVPAPLLTVVALTVFTVVTATAVPTVGDMGALPDSLPLPVLPNVPFTLDTLGVIAPYALTLAAVGLLESLLTAQLVDDATDTDSPKGREARGQGIANIVTGFLGGMAGCAILGQTMVNVKSGARTRLSTLAAGVFLLTLVVALGDVVARIPMAALVAVMIFVSAMTFDWTSIAPRTLRRMPLGETAVMLLTLTVVVATHNLALGVLAGVVVSAVVFARRVAHLVEVTGVLDPEGGQRVYAVTGELFFASTNELLAAFDYTGDPPKVVIDLSGAHIWDASAVAVLDDVVGKYARHGVDAEIVGLNGPSGRIHGRLSGRVSGAH</sequence>
<organism evidence="7 8">
    <name type="scientific">Phytomonospora endophytica</name>
    <dbReference type="NCBI Taxonomy" id="714109"/>
    <lineage>
        <taxon>Bacteria</taxon>
        <taxon>Bacillati</taxon>
        <taxon>Actinomycetota</taxon>
        <taxon>Actinomycetes</taxon>
        <taxon>Micromonosporales</taxon>
        <taxon>Micromonosporaceae</taxon>
        <taxon>Phytomonospora</taxon>
    </lineage>
</organism>
<feature type="transmembrane region" description="Helical" evidence="5">
    <location>
        <begin position="224"/>
        <end position="245"/>
    </location>
</feature>
<dbReference type="PANTHER" id="PTHR43310:SF1">
    <property type="entry name" value="SULFATE TRANSPORTER YBAR-RELATED"/>
    <property type="match status" value="1"/>
</dbReference>
<proteinExistence type="predicted"/>
<feature type="transmembrane region" description="Helical" evidence="5">
    <location>
        <begin position="272"/>
        <end position="291"/>
    </location>
</feature>
<reference evidence="7 8" key="1">
    <citation type="submission" date="2020-08" db="EMBL/GenBank/DDBJ databases">
        <title>Genomic Encyclopedia of Type Strains, Phase IV (KMG-IV): sequencing the most valuable type-strain genomes for metagenomic binning, comparative biology and taxonomic classification.</title>
        <authorList>
            <person name="Goeker M."/>
        </authorList>
    </citation>
    <scope>NUCLEOTIDE SEQUENCE [LARGE SCALE GENOMIC DNA]</scope>
    <source>
        <strain evidence="7 8">YIM 65646</strain>
    </source>
</reference>
<dbReference type="EMBL" id="JACHGT010000008">
    <property type="protein sequence ID" value="MBB6036323.1"/>
    <property type="molecule type" value="Genomic_DNA"/>
</dbReference>
<gene>
    <name evidence="7" type="ORF">HNR73_004191</name>
</gene>
<dbReference type="InterPro" id="IPR036513">
    <property type="entry name" value="STAS_dom_sf"/>
</dbReference>
<evidence type="ECO:0000256" key="4">
    <source>
        <dbReference type="ARBA" id="ARBA00023136"/>
    </source>
</evidence>
<feature type="transmembrane region" description="Helical" evidence="5">
    <location>
        <begin position="303"/>
        <end position="321"/>
    </location>
</feature>
<dbReference type="Pfam" id="PF00916">
    <property type="entry name" value="Sulfate_transp"/>
    <property type="match status" value="2"/>
</dbReference>
<evidence type="ECO:0000256" key="1">
    <source>
        <dbReference type="ARBA" id="ARBA00004141"/>
    </source>
</evidence>
<protein>
    <submittedName>
        <fullName evidence="7">SulP family sulfate permease</fullName>
    </submittedName>
</protein>
<dbReference type="InterPro" id="IPR011547">
    <property type="entry name" value="SLC26A/SulP_dom"/>
</dbReference>
<dbReference type="SUPFAM" id="SSF52091">
    <property type="entry name" value="SpoIIaa-like"/>
    <property type="match status" value="1"/>
</dbReference>
<keyword evidence="8" id="KW-1185">Reference proteome</keyword>
<evidence type="ECO:0000313" key="8">
    <source>
        <dbReference type="Proteomes" id="UP000548476"/>
    </source>
</evidence>
<comment type="caution">
    <text evidence="7">The sequence shown here is derived from an EMBL/GenBank/DDBJ whole genome shotgun (WGS) entry which is preliminary data.</text>
</comment>
<keyword evidence="4 5" id="KW-0472">Membrane</keyword>
<feature type="domain" description="STAS" evidence="6">
    <location>
        <begin position="404"/>
        <end position="482"/>
    </location>
</feature>
<dbReference type="CDD" id="cd07042">
    <property type="entry name" value="STAS_SulP_like_sulfate_transporter"/>
    <property type="match status" value="1"/>
</dbReference>
<evidence type="ECO:0000256" key="2">
    <source>
        <dbReference type="ARBA" id="ARBA00022692"/>
    </source>
</evidence>
<feature type="transmembrane region" description="Helical" evidence="5">
    <location>
        <begin position="182"/>
        <end position="204"/>
    </location>
</feature>